<dbReference type="RefSeq" id="WP_218854729.1">
    <property type="nucleotide sequence ID" value="NZ_OBDY01000015.1"/>
</dbReference>
<accession>A0A285J662</accession>
<dbReference type="InterPro" id="IPR029058">
    <property type="entry name" value="AB_hydrolase_fold"/>
</dbReference>
<organism evidence="2 3">
    <name type="scientific">Paractinoplanes atraurantiacus</name>
    <dbReference type="NCBI Taxonomy" id="1036182"/>
    <lineage>
        <taxon>Bacteria</taxon>
        <taxon>Bacillati</taxon>
        <taxon>Actinomycetota</taxon>
        <taxon>Actinomycetes</taxon>
        <taxon>Micromonosporales</taxon>
        <taxon>Micromonosporaceae</taxon>
        <taxon>Paractinoplanes</taxon>
    </lineage>
</organism>
<dbReference type="EMBL" id="OBDY01000015">
    <property type="protein sequence ID" value="SNY54846.1"/>
    <property type="molecule type" value="Genomic_DNA"/>
</dbReference>
<evidence type="ECO:0000259" key="1">
    <source>
        <dbReference type="Pfam" id="PF00561"/>
    </source>
</evidence>
<dbReference type="SUPFAM" id="SSF53474">
    <property type="entry name" value="alpha/beta-Hydrolases"/>
    <property type="match status" value="1"/>
</dbReference>
<protein>
    <submittedName>
        <fullName evidence="2">Pimeloyl-ACP methyl ester carboxylesterase</fullName>
    </submittedName>
</protein>
<gene>
    <name evidence="2" type="ORF">SAMN05421748_115172</name>
</gene>
<sequence>MRIGTHEIDVNGVAQRYHVRGSGPEVCVAVPGGPGLSWEYLRMPAVERRVRVVYVEPLGTGASGRLPSHPDGYTRPVYAEALDRVLDRLGRERVHLLGHCHGGLVAQYYALRHPERLAGLILHMSSPVTGTEQDAETRHQLERFVRRNQWNPALPAVLDALHAIQDAADDRTLTAATRDALPTQFAHYWARRDELAGLRPKIRRSFLSAPEPVDDRADLPGMRVPTLVTAGMYDIIGGTRWARELHSLIPYARLLLLARSGHLGHIEEPERFAEGVLDFVAATPAAVKQAVAA</sequence>
<reference evidence="2 3" key="1">
    <citation type="submission" date="2017-09" db="EMBL/GenBank/DDBJ databases">
        <authorList>
            <person name="Ehlers B."/>
            <person name="Leendertz F.H."/>
        </authorList>
    </citation>
    <scope>NUCLEOTIDE SEQUENCE [LARGE SCALE GENOMIC DNA]</scope>
    <source>
        <strain evidence="2 3">CGMCC 4.6857</strain>
    </source>
</reference>
<dbReference type="InterPro" id="IPR000073">
    <property type="entry name" value="AB_hydrolase_1"/>
</dbReference>
<dbReference type="GO" id="GO:0003824">
    <property type="term" value="F:catalytic activity"/>
    <property type="evidence" value="ECO:0007669"/>
    <property type="project" value="InterPro"/>
</dbReference>
<dbReference type="GO" id="GO:0016020">
    <property type="term" value="C:membrane"/>
    <property type="evidence" value="ECO:0007669"/>
    <property type="project" value="TreeGrafter"/>
</dbReference>
<keyword evidence="3" id="KW-1185">Reference proteome</keyword>
<dbReference type="Proteomes" id="UP000219612">
    <property type="component" value="Unassembled WGS sequence"/>
</dbReference>
<dbReference type="Pfam" id="PF00561">
    <property type="entry name" value="Abhydrolase_1"/>
    <property type="match status" value="1"/>
</dbReference>
<dbReference type="PRINTS" id="PR00412">
    <property type="entry name" value="EPOXHYDRLASE"/>
</dbReference>
<feature type="domain" description="AB hydrolase-1" evidence="1">
    <location>
        <begin position="30"/>
        <end position="269"/>
    </location>
</feature>
<evidence type="ECO:0000313" key="2">
    <source>
        <dbReference type="EMBL" id="SNY54846.1"/>
    </source>
</evidence>
<dbReference type="PANTHER" id="PTHR43798:SF33">
    <property type="entry name" value="HYDROLASE, PUTATIVE (AFU_ORTHOLOGUE AFUA_2G14860)-RELATED"/>
    <property type="match status" value="1"/>
</dbReference>
<dbReference type="Gene3D" id="3.40.50.1820">
    <property type="entry name" value="alpha/beta hydrolase"/>
    <property type="match status" value="1"/>
</dbReference>
<name>A0A285J662_9ACTN</name>
<dbReference type="InterPro" id="IPR050266">
    <property type="entry name" value="AB_hydrolase_sf"/>
</dbReference>
<dbReference type="PANTHER" id="PTHR43798">
    <property type="entry name" value="MONOACYLGLYCEROL LIPASE"/>
    <property type="match status" value="1"/>
</dbReference>
<proteinExistence type="predicted"/>
<evidence type="ECO:0000313" key="3">
    <source>
        <dbReference type="Proteomes" id="UP000219612"/>
    </source>
</evidence>
<dbReference type="AlphaFoldDB" id="A0A285J662"/>
<dbReference type="InterPro" id="IPR000639">
    <property type="entry name" value="Epox_hydrolase-like"/>
</dbReference>